<keyword evidence="2" id="KW-0808">Transferase</keyword>
<dbReference type="PANTHER" id="PTHR22916:SF3">
    <property type="entry name" value="UDP-GLCNAC:BETAGAL BETA-1,3-N-ACETYLGLUCOSAMINYLTRANSFERASE-LIKE PROTEIN 1"/>
    <property type="match status" value="1"/>
</dbReference>
<dbReference type="EC" id="2.4.-.-" evidence="2"/>
<protein>
    <submittedName>
        <fullName evidence="2">Glycosyltransferase</fullName>
        <ecNumber evidence="2">2.4.-.-</ecNumber>
    </submittedName>
</protein>
<dbReference type="InterPro" id="IPR001173">
    <property type="entry name" value="Glyco_trans_2-like"/>
</dbReference>
<dbReference type="SUPFAM" id="SSF53448">
    <property type="entry name" value="Nucleotide-diphospho-sugar transferases"/>
    <property type="match status" value="1"/>
</dbReference>
<keyword evidence="2" id="KW-0328">Glycosyltransferase</keyword>
<dbReference type="Pfam" id="PF00535">
    <property type="entry name" value="Glycos_transf_2"/>
    <property type="match status" value="1"/>
</dbReference>
<keyword evidence="3" id="KW-1185">Reference proteome</keyword>
<gene>
    <name evidence="2" type="ORF">RE431_03510</name>
</gene>
<accession>A0ABU1EMT0</accession>
<dbReference type="RefSeq" id="WP_309560566.1">
    <property type="nucleotide sequence ID" value="NZ_JAVJIU010000001.1"/>
</dbReference>
<proteinExistence type="predicted"/>
<dbReference type="Gene3D" id="3.90.550.10">
    <property type="entry name" value="Spore Coat Polysaccharide Biosynthesis Protein SpsA, Chain A"/>
    <property type="match status" value="1"/>
</dbReference>
<reference evidence="3" key="1">
    <citation type="submission" date="2023-07" db="EMBL/GenBank/DDBJ databases">
        <title>Christiangramia sp. SM2212., a novel bacterium of the family Flavobacteriaceae isolated from the sea sediment.</title>
        <authorList>
            <person name="Wang J."/>
            <person name="Zhang X."/>
        </authorList>
    </citation>
    <scope>NUCLEOTIDE SEQUENCE [LARGE SCALE GENOMIC DNA]</scope>
    <source>
        <strain evidence="3">SM2212</strain>
    </source>
</reference>
<evidence type="ECO:0000313" key="3">
    <source>
        <dbReference type="Proteomes" id="UP001257234"/>
    </source>
</evidence>
<comment type="caution">
    <text evidence="2">The sequence shown here is derived from an EMBL/GenBank/DDBJ whole genome shotgun (WGS) entry which is preliminary data.</text>
</comment>
<evidence type="ECO:0000313" key="2">
    <source>
        <dbReference type="EMBL" id="MDR5589691.1"/>
    </source>
</evidence>
<sequence>MNKICVSIFMLTYNQEEFISQTVESILAQKTSFIYQLVIGEDCSTDDTRLICEKYARENPDKIKLLPSQRNLGLINNFIRTFKECDGKYVAICDGDDYWIDPLKLQKQVDFLESNRDYSIIFTGIKFLYPNGDLHNVNWPDLKETSNFNDLIFSNFIPSVTVLFRNTQDKENFPNWINRFPYGDWPIYLWVTRTGEKIKYLSDVTAVYRKEIGVSEKLKLIPSEIIKVNLGIVDCLYRDPDFICQRTLIKKSLRRHQFSLMAGYFRENKFFKSLRLASELALVSPFKVIRTYLYLIKRK</sequence>
<dbReference type="PANTHER" id="PTHR22916">
    <property type="entry name" value="GLYCOSYLTRANSFERASE"/>
    <property type="match status" value="1"/>
</dbReference>
<dbReference type="InterPro" id="IPR029044">
    <property type="entry name" value="Nucleotide-diphossugar_trans"/>
</dbReference>
<dbReference type="GO" id="GO:0016757">
    <property type="term" value="F:glycosyltransferase activity"/>
    <property type="evidence" value="ECO:0007669"/>
    <property type="project" value="UniProtKB-KW"/>
</dbReference>
<name>A0ABU1EMT0_9FLAO</name>
<feature type="domain" description="Glycosyltransferase 2-like" evidence="1">
    <location>
        <begin position="7"/>
        <end position="137"/>
    </location>
</feature>
<organism evidence="2 3">
    <name type="scientific">Christiangramia sediminicola</name>
    <dbReference type="NCBI Taxonomy" id="3073267"/>
    <lineage>
        <taxon>Bacteria</taxon>
        <taxon>Pseudomonadati</taxon>
        <taxon>Bacteroidota</taxon>
        <taxon>Flavobacteriia</taxon>
        <taxon>Flavobacteriales</taxon>
        <taxon>Flavobacteriaceae</taxon>
        <taxon>Christiangramia</taxon>
    </lineage>
</organism>
<dbReference type="EMBL" id="JAVJIU010000001">
    <property type="protein sequence ID" value="MDR5589691.1"/>
    <property type="molecule type" value="Genomic_DNA"/>
</dbReference>
<evidence type="ECO:0000259" key="1">
    <source>
        <dbReference type="Pfam" id="PF00535"/>
    </source>
</evidence>
<dbReference type="Proteomes" id="UP001257234">
    <property type="component" value="Unassembled WGS sequence"/>
</dbReference>